<gene>
    <name evidence="2" type="ORF">GCM10009575_093230</name>
</gene>
<protein>
    <submittedName>
        <fullName evidence="2">Uncharacterized protein</fullName>
    </submittedName>
</protein>
<comment type="caution">
    <text evidence="2">The sequence shown here is derived from an EMBL/GenBank/DDBJ whole genome shotgun (WGS) entry which is preliminary data.</text>
</comment>
<accession>A0ABN1RML0</accession>
<feature type="compositionally biased region" description="Basic and acidic residues" evidence="1">
    <location>
        <begin position="25"/>
        <end position="40"/>
    </location>
</feature>
<evidence type="ECO:0000313" key="3">
    <source>
        <dbReference type="Proteomes" id="UP001500418"/>
    </source>
</evidence>
<sequence>MADPADVVDLVDDAAGRAACPIRDLQAKRQGPEPTREPRHPNRGASVPSLLGARFASGALQSPPATAGRCPLSTVDRARSLVPRSLRALSLSTATRPFGSLADRVPHYLMATFATSERSNIGPVGGYDARP</sequence>
<evidence type="ECO:0000313" key="2">
    <source>
        <dbReference type="EMBL" id="GAA0960087.1"/>
    </source>
</evidence>
<proteinExistence type="predicted"/>
<organism evidence="2 3">
    <name type="scientific">Streptomyces rhizosphaericus</name>
    <dbReference type="NCBI Taxonomy" id="114699"/>
    <lineage>
        <taxon>Bacteria</taxon>
        <taxon>Bacillati</taxon>
        <taxon>Actinomycetota</taxon>
        <taxon>Actinomycetes</taxon>
        <taxon>Kitasatosporales</taxon>
        <taxon>Streptomycetaceae</taxon>
        <taxon>Streptomyces</taxon>
        <taxon>Streptomyces violaceusniger group</taxon>
    </lineage>
</organism>
<feature type="region of interest" description="Disordered" evidence="1">
    <location>
        <begin position="19"/>
        <end position="48"/>
    </location>
</feature>
<keyword evidence="3" id="KW-1185">Reference proteome</keyword>
<dbReference type="Proteomes" id="UP001500418">
    <property type="component" value="Unassembled WGS sequence"/>
</dbReference>
<evidence type="ECO:0000256" key="1">
    <source>
        <dbReference type="SAM" id="MobiDB-lite"/>
    </source>
</evidence>
<dbReference type="EMBL" id="BAAAID010000123">
    <property type="protein sequence ID" value="GAA0960087.1"/>
    <property type="molecule type" value="Genomic_DNA"/>
</dbReference>
<reference evidence="2 3" key="1">
    <citation type="journal article" date="2019" name="Int. J. Syst. Evol. Microbiol.">
        <title>The Global Catalogue of Microorganisms (GCM) 10K type strain sequencing project: providing services to taxonomists for standard genome sequencing and annotation.</title>
        <authorList>
            <consortium name="The Broad Institute Genomics Platform"/>
            <consortium name="The Broad Institute Genome Sequencing Center for Infectious Disease"/>
            <person name="Wu L."/>
            <person name="Ma J."/>
        </authorList>
    </citation>
    <scope>NUCLEOTIDE SEQUENCE [LARGE SCALE GENOMIC DNA]</scope>
    <source>
        <strain evidence="2 3">JCM 11444</strain>
    </source>
</reference>
<name>A0ABN1RML0_9ACTN</name>